<evidence type="ECO:0000256" key="4">
    <source>
        <dbReference type="PROSITE-ProRule" id="PRU01201"/>
    </source>
</evidence>
<keyword evidence="2" id="KW-0677">Repeat</keyword>
<sequence>MFRLDKIIRSTSFNILFDNLISELLIGSGSDRDKLFICIENIKFGGDNLLNKWCSDGSSLEQSSNDDLPVTIEPLYVAEILQVDEGWLFPVTNTNLKINLTAFVFDKSHIRIVGIPQHGSVLVRGKPENDFTYQDLLLLHVNYSHDGSETSEDAIELQVNISGLMKSLIRINPINDAPELRKGSEGLRIKYRNCRLLLDTRFMNLWDSDTDSDIVRVDIVSANGVILQAAGHNITQFSQQDFINNKIHLVNTGEDRGEIHLIANDGEKQSSPLLISVITVPIEIHLKSNTGVKVMHQSSETILPANLSFTTNLPDLPLQYMIVDLPEYGLVECCDDVGQYQICSSFMQNDIEQSRIRYRHTSQLNPPVDSFSFQVRAGSSSSIVHFFKISFIPVHVKIFNRAPFLLNSTDQLTLRRLHLFAWTFPKSYSPQNLIFHVIEPPKFGLLSRRISETRNRRIGVSSNFTQQYSIVNDFFIFRVITPSVASEATRFEITFIPGSGAVQLINRTIVVDEGAMQKITNESLSLETPDDNNFMFTIGIPPLFGNIVLSHPLGAKFILSMGENFTTQDINKGRVWYEHLGVESRVDRVYLVAESVHRHTSRIPFWLTMRMILKNDNTPRLVGKNELQIIDRGDRILRESLLPWKDDDIDTQPLRFIFHDGFRNAAILSRVSPNIHIRNFTQQDMKNEEIMIRHLGHSKHFQMSYTVSDGVHDVPSVLTVIASEPFIRFENHHVYLPPSETDLLLTLTNQNLSAITNFDVGPADIVFFVTHSQNFLIMHNSSEFIAKNFTQKDINDGKIFYRSLVSDLTDEQISVQVDKQIDTVAFRKLRQQSLRRSSIEMRTLSVLVVPISSLSQIDKNILFASAPGKTPSEIIYDVLKQPNSGSLILESVKGIIKQFLT</sequence>
<keyword evidence="3" id="KW-0325">Glycoprotein</keyword>
<evidence type="ECO:0000313" key="5">
    <source>
        <dbReference type="EMBL" id="VDN59600.1"/>
    </source>
</evidence>
<reference evidence="5 6" key="1">
    <citation type="submission" date="2018-11" db="EMBL/GenBank/DDBJ databases">
        <authorList>
            <consortium name="Pathogen Informatics"/>
        </authorList>
    </citation>
    <scope>NUCLEOTIDE SEQUENCE [LARGE SCALE GENOMIC DNA]</scope>
</reference>
<dbReference type="EMBL" id="UYYG01001185">
    <property type="protein sequence ID" value="VDN59600.1"/>
    <property type="molecule type" value="Genomic_DNA"/>
</dbReference>
<organism evidence="5 6">
    <name type="scientific">Dracunculus medinensis</name>
    <name type="common">Guinea worm</name>
    <dbReference type="NCBI Taxonomy" id="318479"/>
    <lineage>
        <taxon>Eukaryota</taxon>
        <taxon>Metazoa</taxon>
        <taxon>Ecdysozoa</taxon>
        <taxon>Nematoda</taxon>
        <taxon>Chromadorea</taxon>
        <taxon>Rhabditida</taxon>
        <taxon>Spirurina</taxon>
        <taxon>Dracunculoidea</taxon>
        <taxon>Dracunculidae</taxon>
        <taxon>Dracunculus</taxon>
    </lineage>
</organism>
<dbReference type="PANTHER" id="PTHR45739:SF8">
    <property type="entry name" value="FRAS1-RELATED EXTRACELLULAR MATRIX PROTEIN 1"/>
    <property type="match status" value="1"/>
</dbReference>
<dbReference type="OrthoDB" id="5831138at2759"/>
<accession>A0A3P7PX79</accession>
<evidence type="ECO:0000256" key="2">
    <source>
        <dbReference type="ARBA" id="ARBA00022737"/>
    </source>
</evidence>
<dbReference type="GO" id="GO:0009653">
    <property type="term" value="P:anatomical structure morphogenesis"/>
    <property type="evidence" value="ECO:0007669"/>
    <property type="project" value="TreeGrafter"/>
</dbReference>
<gene>
    <name evidence="5" type="ORF">DME_LOCUS9573</name>
</gene>
<evidence type="ECO:0000313" key="6">
    <source>
        <dbReference type="Proteomes" id="UP000274756"/>
    </source>
</evidence>
<dbReference type="Proteomes" id="UP000274756">
    <property type="component" value="Unassembled WGS sequence"/>
</dbReference>
<dbReference type="Pfam" id="PF16184">
    <property type="entry name" value="Cadherin_3"/>
    <property type="match status" value="3"/>
</dbReference>
<evidence type="ECO:0000256" key="1">
    <source>
        <dbReference type="ARBA" id="ARBA00022729"/>
    </source>
</evidence>
<proteinExistence type="predicted"/>
<name>A0A3P7PX79_DRAME</name>
<feature type="repeat" description="CSPG" evidence="4">
    <location>
        <begin position="72"/>
        <end position="160"/>
    </location>
</feature>
<dbReference type="InterPro" id="IPR051561">
    <property type="entry name" value="FRAS1_ECM"/>
</dbReference>
<feature type="repeat" description="CSPG" evidence="4">
    <location>
        <begin position="283"/>
        <end position="376"/>
    </location>
</feature>
<keyword evidence="6" id="KW-1185">Reference proteome</keyword>
<protein>
    <submittedName>
        <fullName evidence="5">Uncharacterized protein</fullName>
    </submittedName>
</protein>
<dbReference type="PROSITE" id="PS51854">
    <property type="entry name" value="CSPG"/>
    <property type="match status" value="3"/>
</dbReference>
<dbReference type="InterPro" id="IPR039005">
    <property type="entry name" value="CSPG_rpt"/>
</dbReference>
<evidence type="ECO:0000256" key="3">
    <source>
        <dbReference type="ARBA" id="ARBA00023180"/>
    </source>
</evidence>
<dbReference type="AlphaFoldDB" id="A0A3P7PX79"/>
<feature type="repeat" description="CSPG" evidence="4">
    <location>
        <begin position="500"/>
        <end position="594"/>
    </location>
</feature>
<keyword evidence="1" id="KW-0732">Signal</keyword>
<dbReference type="PANTHER" id="PTHR45739">
    <property type="entry name" value="MATRIX PROTEIN, PUTATIVE-RELATED"/>
    <property type="match status" value="1"/>
</dbReference>
<dbReference type="STRING" id="318479.A0A3P7PX79"/>